<evidence type="ECO:0000256" key="1">
    <source>
        <dbReference type="ARBA" id="ARBA00003907"/>
    </source>
</evidence>
<gene>
    <name evidence="7" type="ORF">B7P34_29175</name>
</gene>
<name>A0A9X7PEQ7_9ACTN</name>
<comment type="similarity">
    <text evidence="2 6">Belongs to the UPF0677 family.</text>
</comment>
<evidence type="ECO:0000313" key="7">
    <source>
        <dbReference type="EMBL" id="PSJ25254.1"/>
    </source>
</evidence>
<dbReference type="RefSeq" id="WP_106681188.1">
    <property type="nucleotide sequence ID" value="NZ_PXWG01000130.1"/>
</dbReference>
<comment type="function">
    <text evidence="1 6">Exhibits S-adenosyl-L-methionine-dependent methyltransferase activity.</text>
</comment>
<dbReference type="PANTHER" id="PTHR43619">
    <property type="entry name" value="S-ADENOSYL-L-METHIONINE-DEPENDENT METHYLTRANSFERASE YKTD-RELATED"/>
    <property type="match status" value="1"/>
</dbReference>
<sequence length="289" mass="31542">MDDGQHLSRAYEPDHTAVRVALWRALHVQADAPPHVLDDEIGLRLADPGQDWRERGDMTMPGVSGVRASIVARARFVEDLVTERADAGATQYVILGAGLDSFAQRRPELGSRLRVFEVDQPGTQAWKRQRLAGLGYDVPSWLTFVPVDFEAGDSWGERLTAAGFDPQKPAVVASTGVSMYLTRETNAATLRQVAALAPGSVLATTFLLPLDMLDPDQRQVQEFSMRNAAASGTPFVSLYSPDEMRQAALEAGFTKAVHVSPDDLAARYFAGRPDGLRPPRAEQFLVAEV</sequence>
<keyword evidence="5 6" id="KW-0949">S-adenosyl-L-methionine</keyword>
<comment type="caution">
    <text evidence="7">The sequence shown here is derived from an EMBL/GenBank/DDBJ whole genome shotgun (WGS) entry which is preliminary data.</text>
</comment>
<proteinExistence type="inferred from homology"/>
<dbReference type="InterPro" id="IPR007213">
    <property type="entry name" value="Ppm1/Ppm2/Tcmp"/>
</dbReference>
<dbReference type="GO" id="GO:0032259">
    <property type="term" value="P:methylation"/>
    <property type="evidence" value="ECO:0007669"/>
    <property type="project" value="UniProtKB-KW"/>
</dbReference>
<dbReference type="OrthoDB" id="9806164at2"/>
<reference evidence="7 8" key="1">
    <citation type="submission" date="2018-03" db="EMBL/GenBank/DDBJ databases">
        <title>Chitinolytic properties of Streptosporangium nondiastaticum TBG75A20.</title>
        <authorList>
            <person name="Gayathri V."/>
            <person name="Shiburaj S."/>
        </authorList>
    </citation>
    <scope>NUCLEOTIDE SEQUENCE [LARGE SCALE GENOMIC DNA]</scope>
    <source>
        <strain evidence="7 8">TBG75A20</strain>
    </source>
</reference>
<dbReference type="GO" id="GO:0008168">
    <property type="term" value="F:methyltransferase activity"/>
    <property type="evidence" value="ECO:0007669"/>
    <property type="project" value="UniProtKB-UniRule"/>
</dbReference>
<evidence type="ECO:0000256" key="2">
    <source>
        <dbReference type="ARBA" id="ARBA00008138"/>
    </source>
</evidence>
<evidence type="ECO:0000256" key="6">
    <source>
        <dbReference type="RuleBase" id="RU362030"/>
    </source>
</evidence>
<keyword evidence="3 6" id="KW-0489">Methyltransferase</keyword>
<keyword evidence="4" id="KW-0808">Transferase</keyword>
<evidence type="ECO:0000256" key="3">
    <source>
        <dbReference type="ARBA" id="ARBA00022603"/>
    </source>
</evidence>
<dbReference type="InterPro" id="IPR029063">
    <property type="entry name" value="SAM-dependent_MTases_sf"/>
</dbReference>
<keyword evidence="8" id="KW-1185">Reference proteome</keyword>
<dbReference type="EC" id="2.1.1.-" evidence="6"/>
<dbReference type="Pfam" id="PF04072">
    <property type="entry name" value="LCM"/>
    <property type="match status" value="1"/>
</dbReference>
<dbReference type="EMBL" id="PXWG01000130">
    <property type="protein sequence ID" value="PSJ25254.1"/>
    <property type="molecule type" value="Genomic_DNA"/>
</dbReference>
<dbReference type="InterPro" id="IPR011610">
    <property type="entry name" value="SAM_mthyl_Trfase_ML2640-like"/>
</dbReference>
<dbReference type="SUPFAM" id="SSF53335">
    <property type="entry name" value="S-adenosyl-L-methionine-dependent methyltransferases"/>
    <property type="match status" value="1"/>
</dbReference>
<dbReference type="AlphaFoldDB" id="A0A9X7PEQ7"/>
<evidence type="ECO:0000256" key="5">
    <source>
        <dbReference type="ARBA" id="ARBA00022691"/>
    </source>
</evidence>
<evidence type="ECO:0000256" key="4">
    <source>
        <dbReference type="ARBA" id="ARBA00022679"/>
    </source>
</evidence>
<organism evidence="7 8">
    <name type="scientific">Streptosporangium nondiastaticum</name>
    <dbReference type="NCBI Taxonomy" id="35764"/>
    <lineage>
        <taxon>Bacteria</taxon>
        <taxon>Bacillati</taxon>
        <taxon>Actinomycetota</taxon>
        <taxon>Actinomycetes</taxon>
        <taxon>Streptosporangiales</taxon>
        <taxon>Streptosporangiaceae</taxon>
        <taxon>Streptosporangium</taxon>
    </lineage>
</organism>
<accession>A0A9X7PEQ7</accession>
<dbReference type="PANTHER" id="PTHR43619:SF2">
    <property type="entry name" value="S-ADENOSYL-L-METHIONINE-DEPENDENT METHYLTRANSFERASES SUPERFAMILY PROTEIN"/>
    <property type="match status" value="1"/>
</dbReference>
<protein>
    <recommendedName>
        <fullName evidence="6">S-adenosyl-L-methionine-dependent methyltransferase</fullName>
        <ecNumber evidence="6">2.1.1.-</ecNumber>
    </recommendedName>
</protein>
<evidence type="ECO:0000313" key="8">
    <source>
        <dbReference type="Proteomes" id="UP000242427"/>
    </source>
</evidence>
<dbReference type="NCBIfam" id="TIGR00027">
    <property type="entry name" value="mthyl_TIGR00027"/>
    <property type="match status" value="1"/>
</dbReference>
<dbReference type="Proteomes" id="UP000242427">
    <property type="component" value="Unassembled WGS sequence"/>
</dbReference>
<dbReference type="Gene3D" id="3.40.50.150">
    <property type="entry name" value="Vaccinia Virus protein VP39"/>
    <property type="match status" value="1"/>
</dbReference>